<reference evidence="6 7" key="1">
    <citation type="journal article" date="2021" name="DNA Res.">
        <title>Genome analysis of Candida subhashii reveals its hybrid nature and dual mitochondrial genome conformations.</title>
        <authorList>
            <person name="Mixao V."/>
            <person name="Hegedusova E."/>
            <person name="Saus E."/>
            <person name="Pryszcz L.P."/>
            <person name="Cillingova A."/>
            <person name="Nosek J."/>
            <person name="Gabaldon T."/>
        </authorList>
    </citation>
    <scope>NUCLEOTIDE SEQUENCE [LARGE SCALE GENOMIC DNA]</scope>
    <source>
        <strain evidence="6 7">CBS 10753</strain>
    </source>
</reference>
<keyword evidence="7" id="KW-1185">Reference proteome</keyword>
<dbReference type="InterPro" id="IPR031590">
    <property type="entry name" value="PRP9_N"/>
</dbReference>
<dbReference type="InterPro" id="IPR051421">
    <property type="entry name" value="RNA_Proc_DNA_Dmg_Regulator"/>
</dbReference>
<evidence type="ECO:0000256" key="4">
    <source>
        <dbReference type="SAM" id="MobiDB-lite"/>
    </source>
</evidence>
<name>A0A8J5UWA3_9ASCO</name>
<evidence type="ECO:0000259" key="5">
    <source>
        <dbReference type="PROSITE" id="PS00028"/>
    </source>
</evidence>
<accession>A0A8J5UWA3</accession>
<keyword evidence="2" id="KW-0479">Metal-binding</keyword>
<dbReference type="EMBL" id="JAGSYN010000218">
    <property type="protein sequence ID" value="KAG7661504.1"/>
    <property type="molecule type" value="Genomic_DNA"/>
</dbReference>
<dbReference type="Pfam" id="PF11931">
    <property type="entry name" value="SF3a60_Prp9_C"/>
    <property type="match status" value="1"/>
</dbReference>
<gene>
    <name evidence="6" type="ORF">J8A68_004963</name>
</gene>
<feature type="domain" description="C2H2-type" evidence="5">
    <location>
        <begin position="280"/>
        <end position="302"/>
    </location>
</feature>
<dbReference type="Pfam" id="PF16958">
    <property type="entry name" value="PRP9_N"/>
    <property type="match status" value="1"/>
</dbReference>
<dbReference type="GO" id="GO:0008270">
    <property type="term" value="F:zinc ion binding"/>
    <property type="evidence" value="ECO:0007669"/>
    <property type="project" value="UniProtKB-KW"/>
</dbReference>
<dbReference type="SMART" id="SM00451">
    <property type="entry name" value="ZnF_U1"/>
    <property type="match status" value="1"/>
</dbReference>
<dbReference type="InterPro" id="IPR003604">
    <property type="entry name" value="Matrin/U1-like-C_Znf_C2H2"/>
</dbReference>
<comment type="subcellular location">
    <subcellularLocation>
        <location evidence="1">Nucleus</location>
    </subcellularLocation>
</comment>
<evidence type="ECO:0000256" key="1">
    <source>
        <dbReference type="ARBA" id="ARBA00004123"/>
    </source>
</evidence>
<protein>
    <submittedName>
        <fullName evidence="6">Sap61</fullName>
    </submittedName>
</protein>
<dbReference type="SMART" id="SM00355">
    <property type="entry name" value="ZnF_C2H2"/>
    <property type="match status" value="2"/>
</dbReference>
<evidence type="ECO:0000313" key="7">
    <source>
        <dbReference type="Proteomes" id="UP000694255"/>
    </source>
</evidence>
<sequence>MTGFIETQREALEELNIIEESITKRFQRDPHLLPASLRPKLDIISKTKPKRRQTLHLSLLQQWELRAFIDKYEKNCKSLSFCLESEKELFQQELSKLKEGPNQFSKFDKLIEEMGNKNNSETSSEDMRRLYASYSSATLNKNTYPSTDFKIKVNKTTGKEKEMTKRKHVLSSVCSHLTSSVTTEGYLNLSALHQQYNSNVTVEQVSYIQYLHTFHTLTSSYKNREYSNYIKDLSDELLNSWKTLHPLTDINTTYASWKREFEENSSTGVSKENETGEVFCHVCNKLFAKQTVYNGHLNGKKHKSNLRKLQAPPSSSSQTHDHLSPAWDEFVISKLVFILQPELERTRVHEEKLANSSERELIMDRKENEEIESDYTCISENSDLSDQNNSDEDEGYEGFKNLPLGPDGTPIPFWLYKLQGLHKTYNCEICGNVTYKGKQPFFKHFNGVKHQYGLKCLGVEEEYIKLFKNIVSIDEAKELWMRFKKEKRSRDGELENAVEVEDDEGNVMSEKDYLDLKRQGLL</sequence>
<dbReference type="GeneID" id="73471763"/>
<evidence type="ECO:0000256" key="2">
    <source>
        <dbReference type="ARBA" id="ARBA00022771"/>
    </source>
</evidence>
<dbReference type="PANTHER" id="PTHR12786">
    <property type="entry name" value="SPLICING FACTOR SF3A-RELATED"/>
    <property type="match status" value="1"/>
</dbReference>
<dbReference type="OrthoDB" id="2160351at2759"/>
<dbReference type="RefSeq" id="XP_049261737.1">
    <property type="nucleotide sequence ID" value="XM_049408977.1"/>
</dbReference>
<feature type="region of interest" description="Disordered" evidence="4">
    <location>
        <begin position="303"/>
        <end position="322"/>
    </location>
</feature>
<dbReference type="GO" id="GO:0003723">
    <property type="term" value="F:RNA binding"/>
    <property type="evidence" value="ECO:0007669"/>
    <property type="project" value="InterPro"/>
</dbReference>
<dbReference type="AlphaFoldDB" id="A0A8J5UWA3"/>
<dbReference type="GO" id="GO:0000398">
    <property type="term" value="P:mRNA splicing, via spliceosome"/>
    <property type="evidence" value="ECO:0007669"/>
    <property type="project" value="InterPro"/>
</dbReference>
<keyword evidence="2" id="KW-0863">Zinc-finger</keyword>
<dbReference type="PANTHER" id="PTHR12786:SF2">
    <property type="entry name" value="SPLICING FACTOR 3A SUBUNIT 3"/>
    <property type="match status" value="1"/>
</dbReference>
<keyword evidence="3" id="KW-0539">Nucleus</keyword>
<proteinExistence type="predicted"/>
<dbReference type="GO" id="GO:0005681">
    <property type="term" value="C:spliceosomal complex"/>
    <property type="evidence" value="ECO:0007669"/>
    <property type="project" value="InterPro"/>
</dbReference>
<organism evidence="6 7">
    <name type="scientific">[Candida] subhashii</name>
    <dbReference type="NCBI Taxonomy" id="561895"/>
    <lineage>
        <taxon>Eukaryota</taxon>
        <taxon>Fungi</taxon>
        <taxon>Dikarya</taxon>
        <taxon>Ascomycota</taxon>
        <taxon>Saccharomycotina</taxon>
        <taxon>Pichiomycetes</taxon>
        <taxon>Debaryomycetaceae</taxon>
        <taxon>Spathaspora</taxon>
    </lineage>
</organism>
<dbReference type="InterPro" id="IPR024598">
    <property type="entry name" value="SF3a60/Prp9_C"/>
</dbReference>
<dbReference type="InterPro" id="IPR013087">
    <property type="entry name" value="Znf_C2H2_type"/>
</dbReference>
<evidence type="ECO:0000313" key="6">
    <source>
        <dbReference type="EMBL" id="KAG7661504.1"/>
    </source>
</evidence>
<evidence type="ECO:0000256" key="3">
    <source>
        <dbReference type="ARBA" id="ARBA00023242"/>
    </source>
</evidence>
<dbReference type="PROSITE" id="PS00028">
    <property type="entry name" value="ZINC_FINGER_C2H2_1"/>
    <property type="match status" value="1"/>
</dbReference>
<comment type="caution">
    <text evidence="6">The sequence shown here is derived from an EMBL/GenBank/DDBJ whole genome shotgun (WGS) entry which is preliminary data.</text>
</comment>
<dbReference type="Proteomes" id="UP000694255">
    <property type="component" value="Unassembled WGS sequence"/>
</dbReference>
<keyword evidence="2" id="KW-0862">Zinc</keyword>
<dbReference type="Pfam" id="PF12874">
    <property type="entry name" value="zf-met"/>
    <property type="match status" value="1"/>
</dbReference>